<evidence type="ECO:0000313" key="2">
    <source>
        <dbReference type="Proteomes" id="UP000236248"/>
    </source>
</evidence>
<proteinExistence type="predicted"/>
<name>A0A2K5APW4_9ARCH</name>
<organism evidence="1 2">
    <name type="scientific">Candidatus Nitrosocaldus cavascurensis</name>
    <dbReference type="NCBI Taxonomy" id="2058097"/>
    <lineage>
        <taxon>Archaea</taxon>
        <taxon>Nitrososphaerota</taxon>
        <taxon>Nitrososphaeria</taxon>
        <taxon>Candidatus Nitrosocaldales</taxon>
        <taxon>Candidatus Nitrosocaldaceae</taxon>
        <taxon>Candidatus Nitrosocaldus</taxon>
    </lineage>
</organism>
<evidence type="ECO:0000313" key="1">
    <source>
        <dbReference type="EMBL" id="SPC33647.1"/>
    </source>
</evidence>
<keyword evidence="2" id="KW-1185">Reference proteome</keyword>
<gene>
    <name evidence="1" type="ORF">NCAV_0453</name>
</gene>
<reference evidence="2" key="1">
    <citation type="submission" date="2018-01" db="EMBL/GenBank/DDBJ databases">
        <authorList>
            <person name="Kerou L M."/>
        </authorList>
    </citation>
    <scope>NUCLEOTIDE SEQUENCE [LARGE SCALE GENOMIC DNA]</scope>
    <source>
        <strain evidence="2">SCU2</strain>
    </source>
</reference>
<dbReference type="KEGG" id="ncv:NCAV_0453"/>
<dbReference type="AlphaFoldDB" id="A0A2K5APW4"/>
<dbReference type="Proteomes" id="UP000236248">
    <property type="component" value="Chromosome NCAV"/>
</dbReference>
<dbReference type="GeneID" id="41594546"/>
<dbReference type="EMBL" id="LT981265">
    <property type="protein sequence ID" value="SPC33647.1"/>
    <property type="molecule type" value="Genomic_DNA"/>
</dbReference>
<dbReference type="RefSeq" id="WP_103287537.1">
    <property type="nucleotide sequence ID" value="NZ_LT981265.1"/>
</dbReference>
<protein>
    <submittedName>
        <fullName evidence="1">Uncharacterized protein</fullName>
    </submittedName>
</protein>
<accession>A0A2K5APW4</accession>
<sequence length="130" mass="15655">MRKGYTQIVLKEEEAKRIEQFIKSDKRFEGRTFSNAAKTILLEYIEYHDYLRRYGPFLKFIGAEGNLIFIYDHFIDRIVEVEVHDRMLYCRYHGNSECAHIGFCFAVPELYRVFNEKGFKQPKRIVEDEK</sequence>